<evidence type="ECO:0000313" key="2">
    <source>
        <dbReference type="EMBL" id="KAK7465512.1"/>
    </source>
</evidence>
<evidence type="ECO:0000313" key="3">
    <source>
        <dbReference type="Proteomes" id="UP001498398"/>
    </source>
</evidence>
<evidence type="ECO:0000256" key="1">
    <source>
        <dbReference type="SAM" id="Phobius"/>
    </source>
</evidence>
<sequence length="200" mass="23011">MTSSTQVKLRDPVYHAYRPLVYCLYFLLPVANLTVFILQLDPEWSNPVILVLTCMLWIYFALLAPVFCVDEVPKNRYFAPVLVLQLFMASWLALVYLGKNLTEPKLDDRVFIPFMPLVYLACESFYELHLRSLGVLDETVKGYLRYVRWPRKVLSGSLRWLLGHKLPADEEAVLAGRPEPKLSVAPQIRIPASLQQQSGR</sequence>
<comment type="caution">
    <text evidence="2">The sequence shown here is derived from an EMBL/GenBank/DDBJ whole genome shotgun (WGS) entry which is preliminary data.</text>
</comment>
<organism evidence="2 3">
    <name type="scientific">Marasmiellus scandens</name>
    <dbReference type="NCBI Taxonomy" id="2682957"/>
    <lineage>
        <taxon>Eukaryota</taxon>
        <taxon>Fungi</taxon>
        <taxon>Dikarya</taxon>
        <taxon>Basidiomycota</taxon>
        <taxon>Agaricomycotina</taxon>
        <taxon>Agaricomycetes</taxon>
        <taxon>Agaricomycetidae</taxon>
        <taxon>Agaricales</taxon>
        <taxon>Marasmiineae</taxon>
        <taxon>Omphalotaceae</taxon>
        <taxon>Marasmiellus</taxon>
    </lineage>
</organism>
<feature type="transmembrane region" description="Helical" evidence="1">
    <location>
        <begin position="77"/>
        <end position="98"/>
    </location>
</feature>
<reference evidence="2 3" key="1">
    <citation type="submission" date="2024-01" db="EMBL/GenBank/DDBJ databases">
        <title>A draft genome for the cacao thread blight pathogen Marasmiellus scandens.</title>
        <authorList>
            <person name="Baruah I.K."/>
            <person name="Leung J."/>
            <person name="Bukari Y."/>
            <person name="Amoako-Attah I."/>
            <person name="Meinhardt L.W."/>
            <person name="Bailey B.A."/>
            <person name="Cohen S.P."/>
        </authorList>
    </citation>
    <scope>NUCLEOTIDE SEQUENCE [LARGE SCALE GENOMIC DNA]</scope>
    <source>
        <strain evidence="2 3">GH-19</strain>
    </source>
</reference>
<dbReference type="Proteomes" id="UP001498398">
    <property type="component" value="Unassembled WGS sequence"/>
</dbReference>
<accession>A0ABR1JUU1</accession>
<keyword evidence="1" id="KW-1133">Transmembrane helix</keyword>
<proteinExistence type="predicted"/>
<gene>
    <name evidence="2" type="ORF">VKT23_005486</name>
</gene>
<keyword evidence="1" id="KW-0812">Transmembrane</keyword>
<keyword evidence="3" id="KW-1185">Reference proteome</keyword>
<name>A0ABR1JUU1_9AGAR</name>
<protein>
    <submittedName>
        <fullName evidence="2">Uncharacterized protein</fullName>
    </submittedName>
</protein>
<keyword evidence="1" id="KW-0472">Membrane</keyword>
<feature type="transmembrane region" description="Helical" evidence="1">
    <location>
        <begin position="20"/>
        <end position="38"/>
    </location>
</feature>
<dbReference type="EMBL" id="JBANRG010000006">
    <property type="protein sequence ID" value="KAK7465512.1"/>
    <property type="molecule type" value="Genomic_DNA"/>
</dbReference>
<feature type="transmembrane region" description="Helical" evidence="1">
    <location>
        <begin position="44"/>
        <end position="65"/>
    </location>
</feature>